<keyword evidence="4" id="KW-0067">ATP-binding</keyword>
<dbReference type="SMART" id="SM00382">
    <property type="entry name" value="AAA"/>
    <property type="match status" value="1"/>
</dbReference>
<evidence type="ECO:0000256" key="2">
    <source>
        <dbReference type="ARBA" id="ARBA00022448"/>
    </source>
</evidence>
<dbReference type="OrthoDB" id="9804819at2"/>
<evidence type="ECO:0000313" key="9">
    <source>
        <dbReference type="Proteomes" id="UP000051521"/>
    </source>
</evidence>
<dbReference type="InterPro" id="IPR050763">
    <property type="entry name" value="ABC_transporter_ATP-binding"/>
</dbReference>
<dbReference type="Proteomes" id="UP000009326">
    <property type="component" value="Unassembled WGS sequence"/>
</dbReference>
<keyword evidence="6" id="KW-0378">Hydrolase</keyword>
<dbReference type="PANTHER" id="PTHR42711:SF5">
    <property type="entry name" value="ABC TRANSPORTER ATP-BINDING PROTEIN NATA"/>
    <property type="match status" value="1"/>
</dbReference>
<keyword evidence="3" id="KW-0547">Nucleotide-binding</keyword>
<dbReference type="EC" id="3.6.3.-" evidence="6"/>
<proteinExistence type="inferred from homology"/>
<keyword evidence="2" id="KW-0813">Transport</keyword>
<protein>
    <submittedName>
        <fullName evidence="6">ABC superfamily ATP binding cassette transporter, ABC protein</fullName>
        <ecNumber evidence="6">3.6.3.-</ecNumber>
    </submittedName>
</protein>
<dbReference type="AlphaFoldDB" id="I7KQ30"/>
<dbReference type="EMBL" id="CAKC01000086">
    <property type="protein sequence ID" value="CCI87704.1"/>
    <property type="molecule type" value="Genomic_DNA"/>
</dbReference>
<dbReference type="STRING" id="1423751.FC38_GL000512"/>
<sequence length="307" mass="34668">MIELKGVNFNYVSFEKRPGLKGSINDLFHRKKIEIPALKQFNLTIDSGEIVGLIGPNGAGKTTLIKLLTGIISPSSGQVRVGGFQPDKKEKAFLKDIGVLFGQKSQLSWDLPAIDTLNMLASIYELPKDRFQRRLTDLATMLDAKEIIYRPVRKLSLGQRVKCDLMCALIHSPKYLFLDEPTIGLDLVAQENIYKFLRQENWLHQTTIIITSHNVRDIEALAQRLMIVSKGSLIFNDSLDKLPIDVSKQKFFNVKYLSAEKTVQARIPEAKLTAVLNKVKADELIEVSREGISLEELILEIYKNENS</sequence>
<dbReference type="GO" id="GO:0005524">
    <property type="term" value="F:ATP binding"/>
    <property type="evidence" value="ECO:0007669"/>
    <property type="project" value="UniProtKB-KW"/>
</dbReference>
<dbReference type="PANTHER" id="PTHR42711">
    <property type="entry name" value="ABC TRANSPORTER ATP-BINDING PROTEIN"/>
    <property type="match status" value="1"/>
</dbReference>
<reference evidence="7 9" key="2">
    <citation type="journal article" date="2015" name="Genome Announc.">
        <title>Expanding the biotechnology potential of lactobacilli through comparative genomics of 213 strains and associated genera.</title>
        <authorList>
            <person name="Sun Z."/>
            <person name="Harris H.M."/>
            <person name="McCann A."/>
            <person name="Guo C."/>
            <person name="Argimon S."/>
            <person name="Zhang W."/>
            <person name="Yang X."/>
            <person name="Jeffery I.B."/>
            <person name="Cooney J.C."/>
            <person name="Kagawa T.F."/>
            <person name="Liu W."/>
            <person name="Song Y."/>
            <person name="Salvetti E."/>
            <person name="Wrobel A."/>
            <person name="Rasinkangas P."/>
            <person name="Parkhill J."/>
            <person name="Rea M.C."/>
            <person name="O'Sullivan O."/>
            <person name="Ritari J."/>
            <person name="Douillard F.P."/>
            <person name="Paul Ross R."/>
            <person name="Yang R."/>
            <person name="Briner A.E."/>
            <person name="Felis G.E."/>
            <person name="de Vos W.M."/>
            <person name="Barrangou R."/>
            <person name="Klaenhammer T.R."/>
            <person name="Caufield P.W."/>
            <person name="Cui Y."/>
            <person name="Zhang H."/>
            <person name="O'Toole P.W."/>
        </authorList>
    </citation>
    <scope>NUCLEOTIDE SEQUENCE [LARGE SCALE GENOMIC DNA]</scope>
    <source>
        <strain evidence="7 9">DSM 23908</strain>
    </source>
</reference>
<dbReference type="PATRIC" id="fig|1423751.3.peg.534"/>
<comment type="caution">
    <text evidence="6">The sequence shown here is derived from an EMBL/GenBank/DDBJ whole genome shotgun (WGS) entry which is preliminary data.</text>
</comment>
<evidence type="ECO:0000313" key="6">
    <source>
        <dbReference type="EMBL" id="CCI87704.1"/>
    </source>
</evidence>
<dbReference type="Pfam" id="PF00005">
    <property type="entry name" value="ABC_tran"/>
    <property type="match status" value="1"/>
</dbReference>
<dbReference type="InterPro" id="IPR027417">
    <property type="entry name" value="P-loop_NTPase"/>
</dbReference>
<dbReference type="Proteomes" id="UP000051521">
    <property type="component" value="Unassembled WGS sequence"/>
</dbReference>
<dbReference type="InterPro" id="IPR003439">
    <property type="entry name" value="ABC_transporter-like_ATP-bd"/>
</dbReference>
<evidence type="ECO:0000256" key="1">
    <source>
        <dbReference type="ARBA" id="ARBA00005417"/>
    </source>
</evidence>
<organism evidence="6 8">
    <name type="scientific">Lactobacillus gigeriorum DSM 23908 = CRBIP 24.85</name>
    <dbReference type="NCBI Taxonomy" id="1423751"/>
    <lineage>
        <taxon>Bacteria</taxon>
        <taxon>Bacillati</taxon>
        <taxon>Bacillota</taxon>
        <taxon>Bacilli</taxon>
        <taxon>Lactobacillales</taxon>
        <taxon>Lactobacillaceae</taxon>
        <taxon>Lactobacillus</taxon>
    </lineage>
</organism>
<keyword evidence="9" id="KW-1185">Reference proteome</keyword>
<dbReference type="Gene3D" id="3.40.50.300">
    <property type="entry name" value="P-loop containing nucleotide triphosphate hydrolases"/>
    <property type="match status" value="1"/>
</dbReference>
<dbReference type="EMBL" id="AYZO01000017">
    <property type="protein sequence ID" value="KRN11820.1"/>
    <property type="molecule type" value="Genomic_DNA"/>
</dbReference>
<accession>I7KQ30</accession>
<comment type="similarity">
    <text evidence="1">Belongs to the ABC transporter superfamily.</text>
</comment>
<feature type="domain" description="ABC transporter" evidence="5">
    <location>
        <begin position="22"/>
        <end position="255"/>
    </location>
</feature>
<dbReference type="GO" id="GO:0016887">
    <property type="term" value="F:ATP hydrolysis activity"/>
    <property type="evidence" value="ECO:0007669"/>
    <property type="project" value="InterPro"/>
</dbReference>
<dbReference type="InterPro" id="IPR003593">
    <property type="entry name" value="AAA+_ATPase"/>
</dbReference>
<evidence type="ECO:0000313" key="7">
    <source>
        <dbReference type="EMBL" id="KRN11820.1"/>
    </source>
</evidence>
<evidence type="ECO:0000313" key="8">
    <source>
        <dbReference type="Proteomes" id="UP000009326"/>
    </source>
</evidence>
<dbReference type="RefSeq" id="WP_008473998.1">
    <property type="nucleotide sequence ID" value="NZ_AYZO01000017.1"/>
</dbReference>
<dbReference type="PROSITE" id="PS50893">
    <property type="entry name" value="ABC_TRANSPORTER_2"/>
    <property type="match status" value="1"/>
</dbReference>
<dbReference type="SUPFAM" id="SSF52540">
    <property type="entry name" value="P-loop containing nucleoside triphosphate hydrolases"/>
    <property type="match status" value="1"/>
</dbReference>
<reference evidence="6 8" key="1">
    <citation type="submission" date="2012-06" db="EMBL/GenBank/DDBJ databases">
        <title>Draft genome sequence of Lactobacillus gigeriorum CRBIP 24.85T, isolated from chicken crop.</title>
        <authorList>
            <person name="Cousin S."/>
            <person name="Ma L."/>
            <person name="Creno S."/>
            <person name="Clermont D."/>
            <person name="Loux V."/>
            <person name="Bizet C."/>
            <person name="Bouchier C."/>
        </authorList>
    </citation>
    <scope>NUCLEOTIDE SEQUENCE [LARGE SCALE GENOMIC DNA]</scope>
    <source>
        <strain evidence="8">CRBIP 24.85T</strain>
        <strain evidence="6">Type strain: CRBIP 24.85</strain>
    </source>
</reference>
<evidence type="ECO:0000259" key="5">
    <source>
        <dbReference type="PROSITE" id="PS50893"/>
    </source>
</evidence>
<gene>
    <name evidence="6" type="ORF">BN52_09895</name>
    <name evidence="7" type="ORF">FC38_GL000512</name>
</gene>
<evidence type="ECO:0000256" key="4">
    <source>
        <dbReference type="ARBA" id="ARBA00022840"/>
    </source>
</evidence>
<name>I7KQ30_9LACO</name>
<evidence type="ECO:0000256" key="3">
    <source>
        <dbReference type="ARBA" id="ARBA00022741"/>
    </source>
</evidence>